<dbReference type="AlphaFoldDB" id="A0A6B2R101"/>
<protein>
    <submittedName>
        <fullName evidence="4">ATP-binding protein</fullName>
    </submittedName>
</protein>
<feature type="domain" description="AAA+ ATPase" evidence="3">
    <location>
        <begin position="520"/>
        <end position="649"/>
    </location>
</feature>
<dbReference type="InterPro" id="IPR050168">
    <property type="entry name" value="AAA_ATPase_domain"/>
</dbReference>
<dbReference type="Gene3D" id="3.40.50.300">
    <property type="entry name" value="P-loop containing nucleotide triphosphate hydrolases"/>
    <property type="match status" value="2"/>
</dbReference>
<keyword evidence="1" id="KW-0547">Nucleotide-binding</keyword>
<dbReference type="InterPro" id="IPR003593">
    <property type="entry name" value="AAA+_ATPase"/>
</dbReference>
<feature type="domain" description="AAA+ ATPase" evidence="3">
    <location>
        <begin position="276"/>
        <end position="413"/>
    </location>
</feature>
<dbReference type="Pfam" id="PF00004">
    <property type="entry name" value="AAA"/>
    <property type="match status" value="2"/>
</dbReference>
<accession>A0A6B2R101</accession>
<dbReference type="RefSeq" id="WP_163656273.1">
    <property type="nucleotide sequence ID" value="NZ_JAAGRN010000014.1"/>
</dbReference>
<dbReference type="PANTHER" id="PTHR23077:SF27">
    <property type="entry name" value="ATPASE FAMILY GENE 2 PROTEIN HOMOLOG A"/>
    <property type="match status" value="1"/>
</dbReference>
<dbReference type="SUPFAM" id="SSF52540">
    <property type="entry name" value="P-loop containing nucleoside triphosphate hydrolases"/>
    <property type="match status" value="2"/>
</dbReference>
<dbReference type="InterPro" id="IPR003959">
    <property type="entry name" value="ATPase_AAA_core"/>
</dbReference>
<proteinExistence type="predicted"/>
<keyword evidence="2 4" id="KW-0067">ATP-binding</keyword>
<evidence type="ECO:0000256" key="2">
    <source>
        <dbReference type="ARBA" id="ARBA00022840"/>
    </source>
</evidence>
<dbReference type="PANTHER" id="PTHR23077">
    <property type="entry name" value="AAA-FAMILY ATPASE"/>
    <property type="match status" value="1"/>
</dbReference>
<dbReference type="InterPro" id="IPR027417">
    <property type="entry name" value="P-loop_NTPase"/>
</dbReference>
<reference evidence="4" key="1">
    <citation type="submission" date="2020-02" db="EMBL/GenBank/DDBJ databases">
        <authorList>
            <person name="Chen W.-M."/>
        </authorList>
    </citation>
    <scope>NUCLEOTIDE SEQUENCE</scope>
    <source>
        <strain evidence="4">NBD-18</strain>
    </source>
</reference>
<evidence type="ECO:0000313" key="4">
    <source>
        <dbReference type="EMBL" id="NDY84450.1"/>
    </source>
</evidence>
<dbReference type="EMBL" id="JAAGRN010000014">
    <property type="protein sequence ID" value="NDY84450.1"/>
    <property type="molecule type" value="Genomic_DNA"/>
</dbReference>
<sequence length="731" mass="81185">MDIFAEELKLVEAIESECPPALECSALTTIQLQKLIDSSEEYGMTLRIWMLRTLLYTPALEQFNRSSSFTLAQVCEFLGLENYESFVHSNNLSALLAALKVKQNEWESSLGHAVVLPKRIKINLDKLSEIVALSENEKLVLGFFILLHTEEILSDCCNMIGNHLNEFLLVKSVAPVLGLEPAVLNNLLGTQSTLRKSGLIQFDMHNTGTLRYCIDLITPMFVSLMLKDQQNMCEILQGLVHQASAGHLRSVDYRHVKDRLKTVKTYLMHALKSKDSGVNVLIYGMNGTGKTQFAKLVAQELGCTLMEVSACNEAGDPISATRRFRSHRLAQPFFSQGHTIVLFDECEEVFDSAPMFAADCDKSPTAALKSYINQTLESNILPTIWIANSIDNFDLAYIRRFAICFEMNMPPETQRLRLLKRAFKGIVNQKTLCAAAKSPAISPALISKSATVLKTIAKNKTTLDLNQVALQLLNDKLRIQGATEIAMNDDAIADKPRFDPAFIHCDASLPDILDGMRQNGQGRLILFGPPGTGKTEAGKWLAKSLGLPHLSFKASDLLSPFVGECEQNIAAAFKRAGQTKALLQFDEVDSFLSQRAQSNQKWTITMVNQILTEIDSFEGIFIASTNRISDIDEAALRRFDMCLKFDFLTSAQSLRLFKATCAELEIKSDVEIWGASVQKLINLTPGDFAQILRQSKFVKHHTAQTVFNALHKATSLKKSTGARPMGFIQAA</sequence>
<evidence type="ECO:0000259" key="3">
    <source>
        <dbReference type="SMART" id="SM00382"/>
    </source>
</evidence>
<dbReference type="GO" id="GO:0016887">
    <property type="term" value="F:ATP hydrolysis activity"/>
    <property type="evidence" value="ECO:0007669"/>
    <property type="project" value="InterPro"/>
</dbReference>
<dbReference type="GO" id="GO:0005737">
    <property type="term" value="C:cytoplasm"/>
    <property type="evidence" value="ECO:0007669"/>
    <property type="project" value="TreeGrafter"/>
</dbReference>
<evidence type="ECO:0000256" key="1">
    <source>
        <dbReference type="ARBA" id="ARBA00022741"/>
    </source>
</evidence>
<dbReference type="SMART" id="SM00382">
    <property type="entry name" value="AAA"/>
    <property type="match status" value="2"/>
</dbReference>
<organism evidence="4">
    <name type="scientific">Sheuella amnicola</name>
    <dbReference type="NCBI Taxonomy" id="2707330"/>
    <lineage>
        <taxon>Bacteria</taxon>
        <taxon>Pseudomonadati</taxon>
        <taxon>Pseudomonadota</taxon>
        <taxon>Betaproteobacteria</taxon>
        <taxon>Burkholderiales</taxon>
        <taxon>Alcaligenaceae</taxon>
        <taxon>Sheuella</taxon>
    </lineage>
</organism>
<name>A0A6B2R101_9BURK</name>
<dbReference type="GO" id="GO:0005524">
    <property type="term" value="F:ATP binding"/>
    <property type="evidence" value="ECO:0007669"/>
    <property type="project" value="UniProtKB-KW"/>
</dbReference>
<gene>
    <name evidence="4" type="ORF">G3I67_14555</name>
</gene>
<dbReference type="CDD" id="cd19481">
    <property type="entry name" value="RecA-like_protease"/>
    <property type="match status" value="1"/>
</dbReference>
<comment type="caution">
    <text evidence="4">The sequence shown here is derived from an EMBL/GenBank/DDBJ whole genome shotgun (WGS) entry which is preliminary data.</text>
</comment>